<dbReference type="InterPro" id="IPR039425">
    <property type="entry name" value="RNA_pol_sigma-70-like"/>
</dbReference>
<dbReference type="InterPro" id="IPR036388">
    <property type="entry name" value="WH-like_DNA-bd_sf"/>
</dbReference>
<keyword evidence="2" id="KW-0805">Transcription regulation</keyword>
<dbReference type="GO" id="GO:0006352">
    <property type="term" value="P:DNA-templated transcription initiation"/>
    <property type="evidence" value="ECO:0007669"/>
    <property type="project" value="InterPro"/>
</dbReference>
<evidence type="ECO:0000313" key="10">
    <source>
        <dbReference type="EMBL" id="CAB4852236.1"/>
    </source>
</evidence>
<dbReference type="InterPro" id="IPR014284">
    <property type="entry name" value="RNA_pol_sigma-70_dom"/>
</dbReference>
<evidence type="ECO:0000259" key="6">
    <source>
        <dbReference type="Pfam" id="PF04542"/>
    </source>
</evidence>
<dbReference type="Pfam" id="PF04542">
    <property type="entry name" value="Sigma70_r2"/>
    <property type="match status" value="1"/>
</dbReference>
<dbReference type="Gene3D" id="1.10.10.10">
    <property type="entry name" value="Winged helix-like DNA-binding domain superfamily/Winged helix DNA-binding domain"/>
    <property type="match status" value="1"/>
</dbReference>
<evidence type="ECO:0000256" key="2">
    <source>
        <dbReference type="ARBA" id="ARBA00023015"/>
    </source>
</evidence>
<dbReference type="InterPro" id="IPR013324">
    <property type="entry name" value="RNA_pol_sigma_r3/r4-like"/>
</dbReference>
<evidence type="ECO:0000256" key="5">
    <source>
        <dbReference type="ARBA" id="ARBA00023163"/>
    </source>
</evidence>
<sequence length="179" mass="19864">MAERQVNAVDTQPGPLLRVPIDPLLAAASSSSSATDVEALFRQHRARLVGLATAITMDRDLAEEVVQEAFLGLQRQSARVEQPIGYLQRSVVNLAISVIRRRRTVARHVPLATPAASTPEIDETWAVVVRLPPRQRAVVVLRFWHDMTVDAIAETLGWPPGSVMSTLHRALKRLEEEIR</sequence>
<comment type="similarity">
    <text evidence="1">Belongs to the sigma-70 factor family. ECF subfamily.</text>
</comment>
<dbReference type="GO" id="GO:0016987">
    <property type="term" value="F:sigma factor activity"/>
    <property type="evidence" value="ECO:0007669"/>
    <property type="project" value="UniProtKB-KW"/>
</dbReference>
<dbReference type="Pfam" id="PF08281">
    <property type="entry name" value="Sigma70_r4_2"/>
    <property type="match status" value="1"/>
</dbReference>
<evidence type="ECO:0000256" key="4">
    <source>
        <dbReference type="ARBA" id="ARBA00023125"/>
    </source>
</evidence>
<keyword evidence="4" id="KW-0238">DNA-binding</keyword>
<feature type="domain" description="RNA polymerase sigma-70 region 2" evidence="6">
    <location>
        <begin position="40"/>
        <end position="103"/>
    </location>
</feature>
<accession>A0A6J6XA80</accession>
<dbReference type="PANTHER" id="PTHR43133">
    <property type="entry name" value="RNA POLYMERASE ECF-TYPE SIGMA FACTO"/>
    <property type="match status" value="1"/>
</dbReference>
<reference evidence="9" key="1">
    <citation type="submission" date="2020-05" db="EMBL/GenBank/DDBJ databases">
        <authorList>
            <person name="Chiriac C."/>
            <person name="Salcher M."/>
            <person name="Ghai R."/>
            <person name="Kavagutti S V."/>
        </authorList>
    </citation>
    <scope>NUCLEOTIDE SEQUENCE</scope>
</reference>
<dbReference type="InterPro" id="IPR007627">
    <property type="entry name" value="RNA_pol_sigma70_r2"/>
</dbReference>
<evidence type="ECO:0000313" key="8">
    <source>
        <dbReference type="EMBL" id="CAB4678484.1"/>
    </source>
</evidence>
<evidence type="ECO:0000259" key="7">
    <source>
        <dbReference type="Pfam" id="PF08281"/>
    </source>
</evidence>
<dbReference type="SUPFAM" id="SSF88659">
    <property type="entry name" value="Sigma3 and sigma4 domains of RNA polymerase sigma factors"/>
    <property type="match status" value="1"/>
</dbReference>
<dbReference type="InterPro" id="IPR013249">
    <property type="entry name" value="RNA_pol_sigma70_r4_t2"/>
</dbReference>
<gene>
    <name evidence="8" type="ORF">UFOPK2366_00039</name>
    <name evidence="9" type="ORF">UFOPK2992_00430</name>
    <name evidence="10" type="ORF">UFOPK3267_01964</name>
</gene>
<protein>
    <submittedName>
        <fullName evidence="9">Unannotated protein</fullName>
    </submittedName>
</protein>
<keyword evidence="3" id="KW-0731">Sigma factor</keyword>
<evidence type="ECO:0000313" key="9">
    <source>
        <dbReference type="EMBL" id="CAB4790927.1"/>
    </source>
</evidence>
<dbReference type="SUPFAM" id="SSF88946">
    <property type="entry name" value="Sigma2 domain of RNA polymerase sigma factors"/>
    <property type="match status" value="1"/>
</dbReference>
<dbReference type="CDD" id="cd06171">
    <property type="entry name" value="Sigma70_r4"/>
    <property type="match status" value="1"/>
</dbReference>
<dbReference type="Gene3D" id="1.10.1740.10">
    <property type="match status" value="1"/>
</dbReference>
<name>A0A6J6XA80_9ZZZZ</name>
<keyword evidence="5" id="KW-0804">Transcription</keyword>
<dbReference type="GO" id="GO:0003677">
    <property type="term" value="F:DNA binding"/>
    <property type="evidence" value="ECO:0007669"/>
    <property type="project" value="UniProtKB-KW"/>
</dbReference>
<dbReference type="EMBL" id="CAEZXM010000003">
    <property type="protein sequence ID" value="CAB4678484.1"/>
    <property type="molecule type" value="Genomic_DNA"/>
</dbReference>
<evidence type="ECO:0000256" key="1">
    <source>
        <dbReference type="ARBA" id="ARBA00010641"/>
    </source>
</evidence>
<feature type="domain" description="RNA polymerase sigma factor 70 region 4 type 2" evidence="7">
    <location>
        <begin position="127"/>
        <end position="174"/>
    </location>
</feature>
<proteinExistence type="inferred from homology"/>
<dbReference type="EMBL" id="CAFBIY010000118">
    <property type="protein sequence ID" value="CAB4852236.1"/>
    <property type="molecule type" value="Genomic_DNA"/>
</dbReference>
<dbReference type="AlphaFoldDB" id="A0A6J6XA80"/>
<dbReference type="PANTHER" id="PTHR43133:SF50">
    <property type="entry name" value="ECF RNA POLYMERASE SIGMA FACTOR SIGM"/>
    <property type="match status" value="1"/>
</dbReference>
<dbReference type="NCBIfam" id="TIGR02937">
    <property type="entry name" value="sigma70-ECF"/>
    <property type="match status" value="1"/>
</dbReference>
<evidence type="ECO:0000256" key="3">
    <source>
        <dbReference type="ARBA" id="ARBA00023082"/>
    </source>
</evidence>
<dbReference type="EMBL" id="CAFAAI010000051">
    <property type="protein sequence ID" value="CAB4790927.1"/>
    <property type="molecule type" value="Genomic_DNA"/>
</dbReference>
<dbReference type="InterPro" id="IPR013325">
    <property type="entry name" value="RNA_pol_sigma_r2"/>
</dbReference>
<organism evidence="9">
    <name type="scientific">freshwater metagenome</name>
    <dbReference type="NCBI Taxonomy" id="449393"/>
    <lineage>
        <taxon>unclassified sequences</taxon>
        <taxon>metagenomes</taxon>
        <taxon>ecological metagenomes</taxon>
    </lineage>
</organism>